<evidence type="ECO:0000313" key="2">
    <source>
        <dbReference type="EMBL" id="AKF26840.1"/>
    </source>
</evidence>
<name>A0A0F6Z4U2_9CORY</name>
<protein>
    <submittedName>
        <fullName evidence="2">Sialic acid transporter</fullName>
    </submittedName>
</protein>
<dbReference type="SUPFAM" id="SSF63380">
    <property type="entry name" value="Riboflavin synthase domain-like"/>
    <property type="match status" value="1"/>
</dbReference>
<dbReference type="InterPro" id="IPR017927">
    <property type="entry name" value="FAD-bd_FR_type"/>
</dbReference>
<feature type="domain" description="FAD-binding FR-type" evidence="1">
    <location>
        <begin position="13"/>
        <end position="147"/>
    </location>
</feature>
<dbReference type="CDD" id="cd06193">
    <property type="entry name" value="siderophore_interacting"/>
    <property type="match status" value="1"/>
</dbReference>
<reference evidence="2 3" key="1">
    <citation type="submission" date="2015-04" db="EMBL/GenBank/DDBJ databases">
        <title>Complete Genome Sequence of Brevibacterium flavum ATCC 15168.</title>
        <authorList>
            <person name="Ahn J."/>
            <person name="Park G."/>
            <person name="Jeon W."/>
            <person name="Jang Y."/>
            <person name="Jang M."/>
            <person name="Lee H."/>
            <person name="Lee H."/>
        </authorList>
    </citation>
    <scope>NUCLEOTIDE SEQUENCE [LARGE SCALE GENOMIC DNA]</scope>
    <source>
        <strain evidence="2 3">ATCC 15168</strain>
    </source>
</reference>
<evidence type="ECO:0000313" key="3">
    <source>
        <dbReference type="Proteomes" id="UP000034037"/>
    </source>
</evidence>
<dbReference type="Gene3D" id="2.40.30.10">
    <property type="entry name" value="Translation factors"/>
    <property type="match status" value="1"/>
</dbReference>
<proteinExistence type="predicted"/>
<organism evidence="2 3">
    <name type="scientific">[Brevibacterium] flavum</name>
    <dbReference type="NCBI Taxonomy" id="92706"/>
    <lineage>
        <taxon>Bacteria</taxon>
        <taxon>Bacillati</taxon>
        <taxon>Actinomycetota</taxon>
        <taxon>Actinomycetes</taxon>
        <taxon>Mycobacteriales</taxon>
        <taxon>Corynebacteriaceae</taxon>
        <taxon>Corynebacterium</taxon>
    </lineage>
</organism>
<evidence type="ECO:0000259" key="1">
    <source>
        <dbReference type="PROSITE" id="PS51384"/>
    </source>
</evidence>
<sequence length="275" mass="30798">MSTALPDQLKWEYSAFPVQISQKQRLSPGFMRITVTGDKLRFFGQWGLDQRIKLIIPSPAGNIPDFGILDEPTPPPTTWLPRAKSFPADQRPILRTYTPSAVRPELCEVDIDIYLHNPSGPVSRWAKNCSVDDELIITGPDVRAGETCYGITYHPTSAIDRLCLIGDCASAPAIANIVNQSKVPTTVFLHVDSLEDDVLIADSSTKLTFEDIDAYKAKVFQWASANAADPSVHFWIAGETSMVRFIRKELINSYRVDSSRITFLGYWKYGRRTVD</sequence>
<dbReference type="InterPro" id="IPR039261">
    <property type="entry name" value="FNR_nucleotide-bd"/>
</dbReference>
<gene>
    <name evidence="2" type="ORF">YH66_04345</name>
</gene>
<dbReference type="PROSITE" id="PS51384">
    <property type="entry name" value="FAD_FR"/>
    <property type="match status" value="1"/>
</dbReference>
<dbReference type="AlphaFoldDB" id="A0A0F6Z4U2"/>
<dbReference type="RefSeq" id="WP_003863489.1">
    <property type="nucleotide sequence ID" value="NZ_CP011309.1"/>
</dbReference>
<dbReference type="InterPro" id="IPR039374">
    <property type="entry name" value="SIP_fam"/>
</dbReference>
<dbReference type="PANTHER" id="PTHR30157">
    <property type="entry name" value="FERRIC REDUCTASE, NADPH-DEPENDENT"/>
    <property type="match status" value="1"/>
</dbReference>
<dbReference type="Pfam" id="PF04954">
    <property type="entry name" value="SIP"/>
    <property type="match status" value="1"/>
</dbReference>
<dbReference type="Pfam" id="PF08021">
    <property type="entry name" value="FAD_binding_9"/>
    <property type="match status" value="1"/>
</dbReference>
<dbReference type="InterPro" id="IPR017938">
    <property type="entry name" value="Riboflavin_synthase-like_b-brl"/>
</dbReference>
<keyword evidence="3" id="KW-1185">Reference proteome</keyword>
<accession>A0A0F6Z4U2</accession>
<dbReference type="EMBL" id="CP011309">
    <property type="protein sequence ID" value="AKF26840.1"/>
    <property type="molecule type" value="Genomic_DNA"/>
</dbReference>
<dbReference type="InterPro" id="IPR007037">
    <property type="entry name" value="SIP_rossman_dom"/>
</dbReference>
<dbReference type="PATRIC" id="fig|92706.3.peg.902"/>
<dbReference type="Gene3D" id="3.40.50.80">
    <property type="entry name" value="Nucleotide-binding domain of ferredoxin-NADP reductase (FNR) module"/>
    <property type="match status" value="1"/>
</dbReference>
<dbReference type="GO" id="GO:0016491">
    <property type="term" value="F:oxidoreductase activity"/>
    <property type="evidence" value="ECO:0007669"/>
    <property type="project" value="InterPro"/>
</dbReference>
<dbReference type="InterPro" id="IPR013113">
    <property type="entry name" value="SIP_FAD-bd"/>
</dbReference>
<dbReference type="Proteomes" id="UP000034037">
    <property type="component" value="Chromosome"/>
</dbReference>
<dbReference type="PANTHER" id="PTHR30157:SF0">
    <property type="entry name" value="NADPH-DEPENDENT FERRIC-CHELATE REDUCTASE"/>
    <property type="match status" value="1"/>
</dbReference>
<dbReference type="HOGENOM" id="CLU_040923_2_0_11"/>